<evidence type="ECO:0000256" key="1">
    <source>
        <dbReference type="ARBA" id="ARBA00004141"/>
    </source>
</evidence>
<evidence type="ECO:0000259" key="7">
    <source>
        <dbReference type="Pfam" id="PF20684"/>
    </source>
</evidence>
<dbReference type="GO" id="GO:0016020">
    <property type="term" value="C:membrane"/>
    <property type="evidence" value="ECO:0007669"/>
    <property type="project" value="UniProtKB-SubCell"/>
</dbReference>
<evidence type="ECO:0000313" key="8">
    <source>
        <dbReference type="EMBL" id="CAF9920021.1"/>
    </source>
</evidence>
<dbReference type="AlphaFoldDB" id="A0A8H3F617"/>
<comment type="similarity">
    <text evidence="5">Belongs to the SAT4 family.</text>
</comment>
<gene>
    <name evidence="8" type="ORF">HETSPECPRED_004142</name>
</gene>
<proteinExistence type="inferred from homology"/>
<dbReference type="Pfam" id="PF20684">
    <property type="entry name" value="Fung_rhodopsin"/>
    <property type="match status" value="1"/>
</dbReference>
<name>A0A8H3F617_9LECA</name>
<evidence type="ECO:0000256" key="4">
    <source>
        <dbReference type="ARBA" id="ARBA00023136"/>
    </source>
</evidence>
<feature type="transmembrane region" description="Helical" evidence="6">
    <location>
        <begin position="97"/>
        <end position="121"/>
    </location>
</feature>
<sequence length="373" mass="41074">MAAELKDSPQCEENRGGSLLVLSWTLVSIAIIAVVLRVWFRRSLRHGISWDDYFIVASLIDGIIGVGFLTKMIVSGVGRHIYCLPLANVADALQWSIYAQIVNILGIGLVKISVCLCILRVIDKVGKALSRFLYLMIAFVSISHFAQILLFLIQCRPMAKIWNPYLRGQCFSSHVTYLAGYIGFGLDAFTDLVCAGIPTFVILRLQMSMRTKIALCVLMGLGIFTACCAIAKAVFLKGVFAADYTYAITEPAIWTVTEHLVGITIASVPSLRPLFRRILDITSQRSDSSGRNFQKINGRERGVQVQISSRANARNTGRTSLRRNDGEITKTTELRMSTETDIEFAQLSKPPSAWGAAGRDRPLAGYISSGVIV</sequence>
<organism evidence="8 9">
    <name type="scientific">Heterodermia speciosa</name>
    <dbReference type="NCBI Taxonomy" id="116794"/>
    <lineage>
        <taxon>Eukaryota</taxon>
        <taxon>Fungi</taxon>
        <taxon>Dikarya</taxon>
        <taxon>Ascomycota</taxon>
        <taxon>Pezizomycotina</taxon>
        <taxon>Lecanoromycetes</taxon>
        <taxon>OSLEUM clade</taxon>
        <taxon>Lecanoromycetidae</taxon>
        <taxon>Caliciales</taxon>
        <taxon>Physciaceae</taxon>
        <taxon>Heterodermia</taxon>
    </lineage>
</organism>
<keyword evidence="3 6" id="KW-1133">Transmembrane helix</keyword>
<protein>
    <recommendedName>
        <fullName evidence="7">Rhodopsin domain-containing protein</fullName>
    </recommendedName>
</protein>
<evidence type="ECO:0000313" key="9">
    <source>
        <dbReference type="Proteomes" id="UP000664521"/>
    </source>
</evidence>
<evidence type="ECO:0000256" key="3">
    <source>
        <dbReference type="ARBA" id="ARBA00022989"/>
    </source>
</evidence>
<accession>A0A8H3F617</accession>
<feature type="transmembrane region" description="Helical" evidence="6">
    <location>
        <begin position="20"/>
        <end position="40"/>
    </location>
</feature>
<evidence type="ECO:0000256" key="6">
    <source>
        <dbReference type="SAM" id="Phobius"/>
    </source>
</evidence>
<dbReference type="InterPro" id="IPR049326">
    <property type="entry name" value="Rhodopsin_dom_fungi"/>
</dbReference>
<dbReference type="PANTHER" id="PTHR33048">
    <property type="entry name" value="PTH11-LIKE INTEGRAL MEMBRANE PROTEIN (AFU_ORTHOLOGUE AFUA_5G11245)"/>
    <property type="match status" value="1"/>
</dbReference>
<dbReference type="OrthoDB" id="3934549at2759"/>
<evidence type="ECO:0000256" key="2">
    <source>
        <dbReference type="ARBA" id="ARBA00022692"/>
    </source>
</evidence>
<dbReference type="PANTHER" id="PTHR33048:SF146">
    <property type="entry name" value="INTEGRAL MEMBRANE PROTEIN"/>
    <property type="match status" value="1"/>
</dbReference>
<evidence type="ECO:0000256" key="5">
    <source>
        <dbReference type="ARBA" id="ARBA00038359"/>
    </source>
</evidence>
<comment type="subcellular location">
    <subcellularLocation>
        <location evidence="1">Membrane</location>
        <topology evidence="1">Multi-pass membrane protein</topology>
    </subcellularLocation>
</comment>
<keyword evidence="2 6" id="KW-0812">Transmembrane</keyword>
<feature type="transmembrane region" description="Helical" evidence="6">
    <location>
        <begin position="215"/>
        <end position="240"/>
    </location>
</feature>
<feature type="transmembrane region" description="Helical" evidence="6">
    <location>
        <begin position="174"/>
        <end position="203"/>
    </location>
</feature>
<reference evidence="8" key="1">
    <citation type="submission" date="2021-03" db="EMBL/GenBank/DDBJ databases">
        <authorList>
            <person name="Tagirdzhanova G."/>
        </authorList>
    </citation>
    <scope>NUCLEOTIDE SEQUENCE</scope>
</reference>
<keyword evidence="9" id="KW-1185">Reference proteome</keyword>
<feature type="domain" description="Rhodopsin" evidence="7">
    <location>
        <begin position="36"/>
        <end position="277"/>
    </location>
</feature>
<keyword evidence="4 6" id="KW-0472">Membrane</keyword>
<feature type="transmembrane region" description="Helical" evidence="6">
    <location>
        <begin position="133"/>
        <end position="154"/>
    </location>
</feature>
<feature type="transmembrane region" description="Helical" evidence="6">
    <location>
        <begin position="52"/>
        <end position="77"/>
    </location>
</feature>
<dbReference type="InterPro" id="IPR052337">
    <property type="entry name" value="SAT4-like"/>
</dbReference>
<dbReference type="Proteomes" id="UP000664521">
    <property type="component" value="Unassembled WGS sequence"/>
</dbReference>
<comment type="caution">
    <text evidence="8">The sequence shown here is derived from an EMBL/GenBank/DDBJ whole genome shotgun (WGS) entry which is preliminary data.</text>
</comment>
<dbReference type="EMBL" id="CAJPDS010000025">
    <property type="protein sequence ID" value="CAF9920021.1"/>
    <property type="molecule type" value="Genomic_DNA"/>
</dbReference>